<comment type="caution">
    <text evidence="5">The sequence shown here is derived from an EMBL/GenBank/DDBJ whole genome shotgun (WGS) entry which is preliminary data.</text>
</comment>
<evidence type="ECO:0000259" key="4">
    <source>
        <dbReference type="SMART" id="SM01362"/>
    </source>
</evidence>
<dbReference type="PANTHER" id="PTHR12858:SF1">
    <property type="entry name" value="PRE-RRNA-PROCESSING PROTEIN TSR1 HOMOLOG"/>
    <property type="match status" value="1"/>
</dbReference>
<dbReference type="SMART" id="SM01362">
    <property type="entry name" value="DUF663"/>
    <property type="match status" value="1"/>
</dbReference>
<dbReference type="GO" id="GO:0005525">
    <property type="term" value="F:GTP binding"/>
    <property type="evidence" value="ECO:0007669"/>
    <property type="project" value="TreeGrafter"/>
</dbReference>
<dbReference type="GO" id="GO:0003924">
    <property type="term" value="F:GTPase activity"/>
    <property type="evidence" value="ECO:0007669"/>
    <property type="project" value="TreeGrafter"/>
</dbReference>
<dbReference type="InterPro" id="IPR007034">
    <property type="entry name" value="BMS1_TSR1_C"/>
</dbReference>
<sequence length="740" mass="85748">MHRHKPVLKQSNKPFKGKSSIKKRPCHRRVESNTNSVSKLLSGKNRENQKKQLRTNKITLNSLKKEKYVGDLETPLVCTIVPLNSQSNPNSFLAALSNYICCNYPENSNAEINIQNSQKGICTLNLSKYRLSICFASSHEILDSLDLIKCSDFIIALFGFNEDFQAFDETGYKLLKSIKLQGQIDVIGAFSYNETLDFGNKILDCEKVFRRSFEMEFNKNTKFFSLHKENDVRNLISSIPNLSYNKLSFRDGRGYLISESSFIQADMDHHEKRNKLIVRGYVRGVGLSTDFPVHITGIGDFDIDNILPINYSNINSANAYSRDTSKILINNELMTEEPNVIKEKSYAFCSSCENHNQTDENMEIYTPDVCLVKNDEHKMHLESNTTYLHDQQTDNYEDDSEISTDEKKVGFDTICRTRFNKYRGLESLRTSNWDPMEGLPNEYSNIFEIDSFKKTGDISRKIYADSCNRENYKGKYCQVILSPISSEARRVISDENISNRIIILSSILPFEEKIGVMNFRIKRTPENRDLIKNKTPLLLQAGFRRFYICPTISNYPRISSTITIERNQILKQCKILSHGDYYIITCYSKIIFPPCPILLFSISNYHFYNQHNKVIYHNFNPNHFIINEWPLAWGDIVDSDPYRVIVKRVVLIGNLFKVRKCKGIVRNMFNNPDDIKWFKSVGLRTRSGIRGIIKEPLGMHGHMKCLFSKPIQQNEVVGMPLYKRVFPKWFPITWFEDSHN</sequence>
<name>A0A9D5DLB0_9CRYT</name>
<protein>
    <recommendedName>
        <fullName evidence="6">Ribosome biogenesis protein BMS1/TSR1 C-terminal domain-containing protein</fullName>
    </recommendedName>
</protein>
<feature type="domain" description="Ribosome biogenesis protein BMS1/TSR1 C-terminal" evidence="4">
    <location>
        <begin position="401"/>
        <end position="725"/>
    </location>
</feature>
<dbReference type="OrthoDB" id="119302at2759"/>
<accession>A0A9D5DLB0</accession>
<dbReference type="PANTHER" id="PTHR12858">
    <property type="entry name" value="RIBOSOME BIOGENESIS PROTEIN"/>
    <property type="match status" value="1"/>
</dbReference>
<dbReference type="GO" id="GO:0030688">
    <property type="term" value="C:preribosome, small subunit precursor"/>
    <property type="evidence" value="ECO:0007669"/>
    <property type="project" value="TreeGrafter"/>
</dbReference>
<dbReference type="SMART" id="SM00785">
    <property type="entry name" value="AARP2CN"/>
    <property type="match status" value="1"/>
</dbReference>
<dbReference type="Pfam" id="PF22298">
    <property type="entry name" value="Tsr1_G-like"/>
    <property type="match status" value="1"/>
</dbReference>
<evidence type="ECO:0000259" key="3">
    <source>
        <dbReference type="SMART" id="SM00785"/>
    </source>
</evidence>
<evidence type="ECO:0000256" key="1">
    <source>
        <dbReference type="ARBA" id="ARBA00038288"/>
    </source>
</evidence>
<feature type="domain" description="AARP2CN" evidence="3">
    <location>
        <begin position="231"/>
        <end position="313"/>
    </location>
</feature>
<dbReference type="GO" id="GO:0000479">
    <property type="term" value="P:endonucleolytic cleavage of tricistronic rRNA transcript (SSU-rRNA, 5.8S rRNA, LSU-rRNA)"/>
    <property type="evidence" value="ECO:0007669"/>
    <property type="project" value="TreeGrafter"/>
</dbReference>
<dbReference type="InterPro" id="IPR012948">
    <property type="entry name" value="AARP2CN"/>
</dbReference>
<evidence type="ECO:0000313" key="5">
    <source>
        <dbReference type="EMBL" id="KAJ1606761.1"/>
    </source>
</evidence>
<dbReference type="GO" id="GO:0000462">
    <property type="term" value="P:maturation of SSU-rRNA from tricistronic rRNA transcript (SSU-rRNA, 5.8S rRNA, LSU-rRNA)"/>
    <property type="evidence" value="ECO:0007669"/>
    <property type="project" value="TreeGrafter"/>
</dbReference>
<dbReference type="EMBL" id="JAPCXC010000071">
    <property type="protein sequence ID" value="KAJ1606761.1"/>
    <property type="molecule type" value="Genomic_DNA"/>
</dbReference>
<dbReference type="Pfam" id="PF08142">
    <property type="entry name" value="AARP2CN"/>
    <property type="match status" value="1"/>
</dbReference>
<comment type="similarity">
    <text evidence="1">Belongs to the TRAFAC class translation factor GTPase superfamily. Bms1-like GTPase family. TSR1 subfamily.</text>
</comment>
<proteinExistence type="inferred from homology"/>
<evidence type="ECO:0008006" key="6">
    <source>
        <dbReference type="Google" id="ProtNLM"/>
    </source>
</evidence>
<dbReference type="Proteomes" id="UP001067231">
    <property type="component" value="Unassembled WGS sequence"/>
</dbReference>
<dbReference type="InterPro" id="IPR039761">
    <property type="entry name" value="Bms1/Tsr1"/>
</dbReference>
<dbReference type="AlphaFoldDB" id="A0A9D5DLB0"/>
<dbReference type="GO" id="GO:0005634">
    <property type="term" value="C:nucleus"/>
    <property type="evidence" value="ECO:0007669"/>
    <property type="project" value="InterPro"/>
</dbReference>
<feature type="compositionally biased region" description="Basic residues" evidence="2">
    <location>
        <begin position="15"/>
        <end position="27"/>
    </location>
</feature>
<feature type="region of interest" description="Disordered" evidence="2">
    <location>
        <begin position="1"/>
        <end position="49"/>
    </location>
</feature>
<dbReference type="Pfam" id="PF04950">
    <property type="entry name" value="RIBIOP_C"/>
    <property type="match status" value="1"/>
</dbReference>
<reference evidence="5" key="1">
    <citation type="submission" date="2022-10" db="EMBL/GenBank/DDBJ databases">
        <title>Adaptive evolution leads to modifications in subtelomeric GC content in a zoonotic Cryptosporidium species.</title>
        <authorList>
            <person name="Li J."/>
            <person name="Feng Y."/>
            <person name="Xiao L."/>
        </authorList>
    </citation>
    <scope>NUCLEOTIDE SEQUENCE</scope>
    <source>
        <strain evidence="5">33844</strain>
    </source>
</reference>
<gene>
    <name evidence="5" type="ORF">OJ253_2610</name>
</gene>
<organism evidence="5">
    <name type="scientific">Cryptosporidium canis</name>
    <dbReference type="NCBI Taxonomy" id="195482"/>
    <lineage>
        <taxon>Eukaryota</taxon>
        <taxon>Sar</taxon>
        <taxon>Alveolata</taxon>
        <taxon>Apicomplexa</taxon>
        <taxon>Conoidasida</taxon>
        <taxon>Coccidia</taxon>
        <taxon>Eucoccidiorida</taxon>
        <taxon>Eimeriorina</taxon>
        <taxon>Cryptosporidiidae</taxon>
        <taxon>Cryptosporidium</taxon>
    </lineage>
</organism>
<dbReference type="GO" id="GO:0034511">
    <property type="term" value="F:U3 snoRNA binding"/>
    <property type="evidence" value="ECO:0007669"/>
    <property type="project" value="TreeGrafter"/>
</dbReference>
<evidence type="ECO:0000256" key="2">
    <source>
        <dbReference type="SAM" id="MobiDB-lite"/>
    </source>
</evidence>